<accession>A0A7H1Q3H2</accession>
<dbReference type="PANTHER" id="PTHR38839">
    <property type="entry name" value="TRANSCRIPTIONAL REGULATOR WHID-RELATED"/>
    <property type="match status" value="1"/>
</dbReference>
<dbReference type="KEGG" id="sgf:HEP81_04579"/>
<evidence type="ECO:0000256" key="2">
    <source>
        <dbReference type="ARBA" id="ARBA00006597"/>
    </source>
</evidence>
<keyword evidence="3 11" id="KW-0004">4Fe-4S</keyword>
<evidence type="ECO:0000256" key="9">
    <source>
        <dbReference type="ARBA" id="ARBA00023157"/>
    </source>
</evidence>
<feature type="binding site" evidence="11">
    <location>
        <position position="59"/>
    </location>
    <ligand>
        <name>[4Fe-4S] cluster</name>
        <dbReference type="ChEBI" id="CHEBI:49883"/>
    </ligand>
</feature>
<dbReference type="PROSITE" id="PS51674">
    <property type="entry name" value="4FE4S_WBL"/>
    <property type="match status" value="1"/>
</dbReference>
<evidence type="ECO:0000256" key="3">
    <source>
        <dbReference type="ARBA" id="ARBA00022485"/>
    </source>
</evidence>
<dbReference type="GO" id="GO:0003677">
    <property type="term" value="F:DNA binding"/>
    <property type="evidence" value="ECO:0007669"/>
    <property type="project" value="UniProtKB-UniRule"/>
</dbReference>
<dbReference type="HAMAP" id="MF_01479">
    <property type="entry name" value="WhiB"/>
    <property type="match status" value="1"/>
</dbReference>
<protein>
    <recommendedName>
        <fullName evidence="11">Transcriptional regulator WhiB</fullName>
    </recommendedName>
</protein>
<keyword evidence="7 11" id="KW-0805">Transcription regulation</keyword>
<evidence type="ECO:0000256" key="8">
    <source>
        <dbReference type="ARBA" id="ARBA00023125"/>
    </source>
</evidence>
<dbReference type="Proteomes" id="UP000516422">
    <property type="component" value="Chromosome"/>
</dbReference>
<keyword evidence="11" id="KW-0963">Cytoplasm</keyword>
<dbReference type="GO" id="GO:0046872">
    <property type="term" value="F:metal ion binding"/>
    <property type="evidence" value="ECO:0007669"/>
    <property type="project" value="UniProtKB-KW"/>
</dbReference>
<sequence length="102" mass="11409">MRTSYDAPTTHSRSEWWGDDALCRKGGEYQQPDQWFPEDWRRGPGKLDALIAKRVCARCPAITPCLEGALARREPVGIWGGLDPDERTQLSNDRGRAQAPAA</sequence>
<dbReference type="GO" id="GO:0045454">
    <property type="term" value="P:cell redox homeostasis"/>
    <property type="evidence" value="ECO:0007669"/>
    <property type="project" value="TreeGrafter"/>
</dbReference>
<evidence type="ECO:0000313" key="15">
    <source>
        <dbReference type="Proteomes" id="UP000516422"/>
    </source>
</evidence>
<evidence type="ECO:0000256" key="4">
    <source>
        <dbReference type="ARBA" id="ARBA00022723"/>
    </source>
</evidence>
<keyword evidence="8 11" id="KW-0238">DNA-binding</keyword>
<organism evidence="14 15">
    <name type="scientific">Streptomyces griseofuscus</name>
    <dbReference type="NCBI Taxonomy" id="146922"/>
    <lineage>
        <taxon>Bacteria</taxon>
        <taxon>Bacillati</taxon>
        <taxon>Actinomycetota</taxon>
        <taxon>Actinomycetes</taxon>
        <taxon>Kitasatosporales</taxon>
        <taxon>Streptomycetaceae</taxon>
        <taxon>Streptomyces</taxon>
    </lineage>
</organism>
<dbReference type="GO" id="GO:0051539">
    <property type="term" value="F:4 iron, 4 sulfur cluster binding"/>
    <property type="evidence" value="ECO:0007669"/>
    <property type="project" value="UniProtKB-UniRule"/>
</dbReference>
<evidence type="ECO:0000313" key="14">
    <source>
        <dbReference type="EMBL" id="QNT94852.1"/>
    </source>
</evidence>
<name>A0A7H1Q3H2_9ACTN</name>
<keyword evidence="5 11" id="KW-0408">Iron</keyword>
<feature type="compositionally biased region" description="Basic and acidic residues" evidence="12">
    <location>
        <begin position="84"/>
        <end position="96"/>
    </location>
</feature>
<comment type="similarity">
    <text evidence="2 11">Belongs to the WhiB family.</text>
</comment>
<dbReference type="GO" id="GO:0005737">
    <property type="term" value="C:cytoplasm"/>
    <property type="evidence" value="ECO:0007669"/>
    <property type="project" value="UniProtKB-SubCell"/>
</dbReference>
<evidence type="ECO:0000256" key="6">
    <source>
        <dbReference type="ARBA" id="ARBA00023014"/>
    </source>
</evidence>
<evidence type="ECO:0000256" key="5">
    <source>
        <dbReference type="ARBA" id="ARBA00023004"/>
    </source>
</evidence>
<comment type="PTM">
    <text evidence="11">The Fe-S cluster can be nitrosylated by nitric oxide (NO).</text>
</comment>
<proteinExistence type="inferred from homology"/>
<keyword evidence="4 11" id="KW-0479">Metal-binding</keyword>
<dbReference type="InterPro" id="IPR003482">
    <property type="entry name" value="Whib"/>
</dbReference>
<dbReference type="GO" id="GO:0045892">
    <property type="term" value="P:negative regulation of DNA-templated transcription"/>
    <property type="evidence" value="ECO:0007669"/>
    <property type="project" value="TreeGrafter"/>
</dbReference>
<keyword evidence="6 11" id="KW-0411">Iron-sulfur</keyword>
<evidence type="ECO:0000256" key="7">
    <source>
        <dbReference type="ARBA" id="ARBA00023015"/>
    </source>
</evidence>
<dbReference type="GO" id="GO:0047134">
    <property type="term" value="F:protein-disulfide reductase [NAD(P)H] activity"/>
    <property type="evidence" value="ECO:0007669"/>
    <property type="project" value="TreeGrafter"/>
</dbReference>
<dbReference type="AlphaFoldDB" id="A0A7H1Q3H2"/>
<comment type="PTM">
    <text evidence="11">Upon Fe-S cluster removal intramolecular disulfide bonds are formed.</text>
</comment>
<dbReference type="EMBL" id="CP051006">
    <property type="protein sequence ID" value="QNT94852.1"/>
    <property type="molecule type" value="Genomic_DNA"/>
</dbReference>
<keyword evidence="10 11" id="KW-0804">Transcription</keyword>
<evidence type="ECO:0000256" key="10">
    <source>
        <dbReference type="ARBA" id="ARBA00023163"/>
    </source>
</evidence>
<dbReference type="RefSeq" id="WP_051850040.1">
    <property type="nucleotide sequence ID" value="NZ_CP051006.1"/>
</dbReference>
<dbReference type="GeneID" id="91464131"/>
<comment type="subcellular location">
    <subcellularLocation>
        <location evidence="1 11">Cytoplasm</location>
    </subcellularLocation>
</comment>
<keyword evidence="9 11" id="KW-1015">Disulfide bond</keyword>
<dbReference type="GO" id="GO:0035731">
    <property type="term" value="F:dinitrosyl-iron complex binding"/>
    <property type="evidence" value="ECO:0007669"/>
    <property type="project" value="UniProtKB-UniRule"/>
</dbReference>
<feature type="binding site" evidence="11">
    <location>
        <position position="65"/>
    </location>
    <ligand>
        <name>[4Fe-4S] cluster</name>
        <dbReference type="ChEBI" id="CHEBI:49883"/>
    </ligand>
</feature>
<dbReference type="InterPro" id="IPR034768">
    <property type="entry name" value="4FE4S_WBL"/>
</dbReference>
<gene>
    <name evidence="11" type="primary">whiB</name>
    <name evidence="14" type="ORF">HEP81_04579</name>
</gene>
<feature type="binding site" evidence="11">
    <location>
        <position position="56"/>
    </location>
    <ligand>
        <name>[4Fe-4S] cluster</name>
        <dbReference type="ChEBI" id="CHEBI:49883"/>
    </ligand>
</feature>
<comment type="cofactor">
    <cofactor evidence="11">
        <name>[4Fe-4S] cluster</name>
        <dbReference type="ChEBI" id="CHEBI:49883"/>
    </cofactor>
    <text evidence="11">Binds 1 [4Fe-4S] cluster per subunit. Following nitrosylation of the [4Fe-4S] cluster binds 1 [4Fe-8(NO)] cluster per subunit.</text>
</comment>
<comment type="function">
    <text evidence="11">Acts as a transcriptional regulator. Probably redox-responsive. The apo- but not holo-form probably binds DNA.</text>
</comment>
<evidence type="ECO:0000256" key="12">
    <source>
        <dbReference type="SAM" id="MobiDB-lite"/>
    </source>
</evidence>
<reference evidence="14 15" key="1">
    <citation type="submission" date="2020-04" db="EMBL/GenBank/DDBJ databases">
        <title>Characterization and engineering of Streptomyces griseofuscus DSM40191 as a potential heterologous host for expression of BGCs.</title>
        <authorList>
            <person name="Gren T."/>
            <person name="Whitford C.M."/>
            <person name="Mohite O.S."/>
            <person name="Joergensen T.S."/>
            <person name="Nielsen J.B."/>
            <person name="Lee S.Y."/>
            <person name="Weber T."/>
        </authorList>
    </citation>
    <scope>NUCLEOTIDE SEQUENCE [LARGE SCALE GENOMIC DNA]</scope>
    <source>
        <strain evidence="14 15">DSM 40191</strain>
    </source>
</reference>
<evidence type="ECO:0000256" key="1">
    <source>
        <dbReference type="ARBA" id="ARBA00004496"/>
    </source>
</evidence>
<feature type="domain" description="4Fe-4S Wbl-type" evidence="13">
    <location>
        <begin position="22"/>
        <end position="89"/>
    </location>
</feature>
<evidence type="ECO:0000259" key="13">
    <source>
        <dbReference type="PROSITE" id="PS51674"/>
    </source>
</evidence>
<feature type="binding site" evidence="11">
    <location>
        <position position="23"/>
    </location>
    <ligand>
        <name>[4Fe-4S] cluster</name>
        <dbReference type="ChEBI" id="CHEBI:49883"/>
    </ligand>
</feature>
<feature type="region of interest" description="Disordered" evidence="12">
    <location>
        <begin position="77"/>
        <end position="102"/>
    </location>
</feature>
<evidence type="ECO:0000256" key="11">
    <source>
        <dbReference type="HAMAP-Rule" id="MF_01479"/>
    </source>
</evidence>
<dbReference type="Pfam" id="PF02467">
    <property type="entry name" value="Whib"/>
    <property type="match status" value="1"/>
</dbReference>